<keyword evidence="2 3" id="KW-0808">Transferase</keyword>
<comment type="caution">
    <text evidence="4">The sequence shown here is derived from an EMBL/GenBank/DDBJ whole genome shotgun (WGS) entry which is preliminary data.</text>
</comment>
<dbReference type="CDD" id="cd00475">
    <property type="entry name" value="Cis_IPPS"/>
    <property type="match status" value="1"/>
</dbReference>
<dbReference type="PANTHER" id="PTHR10291">
    <property type="entry name" value="DEHYDRODOLICHYL DIPHOSPHATE SYNTHASE FAMILY MEMBER"/>
    <property type="match status" value="1"/>
</dbReference>
<dbReference type="SUPFAM" id="SSF64005">
    <property type="entry name" value="Undecaprenyl diphosphate synthase"/>
    <property type="match status" value="1"/>
</dbReference>
<evidence type="ECO:0000256" key="1">
    <source>
        <dbReference type="ARBA" id="ARBA00005432"/>
    </source>
</evidence>
<organism evidence="4 5">
    <name type="scientific">Albugo candida</name>
    <dbReference type="NCBI Taxonomy" id="65357"/>
    <lineage>
        <taxon>Eukaryota</taxon>
        <taxon>Sar</taxon>
        <taxon>Stramenopiles</taxon>
        <taxon>Oomycota</taxon>
        <taxon>Peronosporomycetes</taxon>
        <taxon>Albuginales</taxon>
        <taxon>Albuginaceae</taxon>
        <taxon>Albugo</taxon>
    </lineage>
</organism>
<dbReference type="EMBL" id="CAIX01000018">
    <property type="protein sequence ID" value="CCI41343.1"/>
    <property type="molecule type" value="Genomic_DNA"/>
</dbReference>
<dbReference type="OrthoDB" id="4173905at2759"/>
<feature type="transmembrane region" description="Helical" evidence="3">
    <location>
        <begin position="22"/>
        <end position="47"/>
    </location>
</feature>
<protein>
    <recommendedName>
        <fullName evidence="3">Alkyl transferase</fullName>
        <ecNumber evidence="3">2.5.1.-</ecNumber>
    </recommendedName>
</protein>
<dbReference type="FunCoup" id="A0A024G3C8">
    <property type="interactions" value="192"/>
</dbReference>
<dbReference type="STRING" id="65357.A0A024G3C8"/>
<evidence type="ECO:0000256" key="2">
    <source>
        <dbReference type="ARBA" id="ARBA00022679"/>
    </source>
</evidence>
<dbReference type="NCBIfam" id="TIGR00055">
    <property type="entry name" value="uppS"/>
    <property type="match status" value="1"/>
</dbReference>
<dbReference type="EC" id="2.5.1.-" evidence="3"/>
<evidence type="ECO:0000313" key="5">
    <source>
        <dbReference type="Proteomes" id="UP000053237"/>
    </source>
</evidence>
<dbReference type="Pfam" id="PF01255">
    <property type="entry name" value="Prenyltransf"/>
    <property type="match status" value="1"/>
</dbReference>
<dbReference type="Gene3D" id="3.40.1180.10">
    <property type="entry name" value="Decaprenyl diphosphate synthase-like"/>
    <property type="match status" value="1"/>
</dbReference>
<dbReference type="GO" id="GO:0045547">
    <property type="term" value="F:ditrans,polycis-polyprenyl diphosphate synthase [(2E,6E)-farnesyl diphosphate specific] activity"/>
    <property type="evidence" value="ECO:0007669"/>
    <property type="project" value="TreeGrafter"/>
</dbReference>
<dbReference type="HAMAP" id="MF_01139">
    <property type="entry name" value="ISPT"/>
    <property type="match status" value="1"/>
</dbReference>
<gene>
    <name evidence="4" type="ORF">BN9_021270</name>
</gene>
<proteinExistence type="inferred from homology"/>
<sequence>MSTIGQNVHFLGFWPVSLHTEAWFLVGLPVVIMCLIIIISLMIFCALKPIQDRKLHIIDESYLQKTVHSLLAFFGRFYQISRQFTCQVPSSLPAGKYKIPKHLAVIMDGNRRFGKAKYGLSVRGHADGSKTLVSFIDWCIEYGVEILTVYAFSSENWSRPQDEIDTLLALFDQFMHEIIPRAIQKDIRIRVHVTNSTKLPKHVVTAIQDTEKTTAECQTLQLNICASYGAREELVCAFKQIGEKIESGCMRAADIDETVVSNHLLTRDSPDPDVLLRTSGEHRISNFLLYQIAYTELIFADKLWPEFQKQDFQALLHEYSRRQRRYGK</sequence>
<evidence type="ECO:0000256" key="3">
    <source>
        <dbReference type="RuleBase" id="RU363018"/>
    </source>
</evidence>
<dbReference type="InterPro" id="IPR001441">
    <property type="entry name" value="UPP_synth-like"/>
</dbReference>
<keyword evidence="3" id="KW-0472">Membrane</keyword>
<dbReference type="InterPro" id="IPR018520">
    <property type="entry name" value="UPP_synth-like_CS"/>
</dbReference>
<keyword evidence="5" id="KW-1185">Reference proteome</keyword>
<evidence type="ECO:0000313" key="4">
    <source>
        <dbReference type="EMBL" id="CCI41343.1"/>
    </source>
</evidence>
<dbReference type="GO" id="GO:0016094">
    <property type="term" value="P:polyprenol biosynthetic process"/>
    <property type="evidence" value="ECO:0007669"/>
    <property type="project" value="TreeGrafter"/>
</dbReference>
<accession>A0A024G3C8</accession>
<keyword evidence="3" id="KW-1133">Transmembrane helix</keyword>
<dbReference type="PANTHER" id="PTHR10291:SF43">
    <property type="entry name" value="DEHYDRODOLICHYL DIPHOSPHATE SYNTHASE COMPLEX SUBUNIT DHDDS"/>
    <property type="match status" value="1"/>
</dbReference>
<dbReference type="PROSITE" id="PS01066">
    <property type="entry name" value="UPP_SYNTHASE"/>
    <property type="match status" value="1"/>
</dbReference>
<comment type="similarity">
    <text evidence="1 3">Belongs to the UPP synthase family.</text>
</comment>
<dbReference type="InterPro" id="IPR036424">
    <property type="entry name" value="UPP_synth-like_sf"/>
</dbReference>
<dbReference type="Proteomes" id="UP000053237">
    <property type="component" value="Unassembled WGS sequence"/>
</dbReference>
<reference evidence="4 5" key="1">
    <citation type="submission" date="2012-05" db="EMBL/GenBank/DDBJ databases">
        <title>Recombination and specialization in a pathogen metapopulation.</title>
        <authorList>
            <person name="Gardiner A."/>
            <person name="Kemen E."/>
            <person name="Schultz-Larsen T."/>
            <person name="MacLean D."/>
            <person name="Van Oosterhout C."/>
            <person name="Jones J.D.G."/>
        </authorList>
    </citation>
    <scope>NUCLEOTIDE SEQUENCE [LARGE SCALE GENOMIC DNA]</scope>
    <source>
        <strain evidence="4 5">Ac Nc2</strain>
    </source>
</reference>
<keyword evidence="3" id="KW-0812">Transmembrane</keyword>
<name>A0A024G3C8_9STRA</name>
<dbReference type="GO" id="GO:0005783">
    <property type="term" value="C:endoplasmic reticulum"/>
    <property type="evidence" value="ECO:0007669"/>
    <property type="project" value="TreeGrafter"/>
</dbReference>
<dbReference type="AlphaFoldDB" id="A0A024G3C8"/>
<dbReference type="InParanoid" id="A0A024G3C8"/>